<dbReference type="GO" id="GO:0005525">
    <property type="term" value="F:GTP binding"/>
    <property type="evidence" value="ECO:0007669"/>
    <property type="project" value="InterPro"/>
</dbReference>
<dbReference type="InterPro" id="IPR027417">
    <property type="entry name" value="P-loop_NTPase"/>
</dbReference>
<dbReference type="GeneID" id="94195176"/>
<feature type="compositionally biased region" description="Basic and acidic residues" evidence="1">
    <location>
        <begin position="254"/>
        <end position="263"/>
    </location>
</feature>
<reference evidence="3 4" key="1">
    <citation type="submission" date="2021-06" db="EMBL/GenBank/DDBJ databases">
        <title>Genome sequence of Babesia caballi.</title>
        <authorList>
            <person name="Yamagishi J."/>
            <person name="Kidaka T."/>
            <person name="Ochi A."/>
        </authorList>
    </citation>
    <scope>NUCLEOTIDE SEQUENCE [LARGE SCALE GENOMIC DNA]</scope>
    <source>
        <strain evidence="3">USDA-D6B2</strain>
    </source>
</reference>
<dbReference type="GO" id="GO:0005739">
    <property type="term" value="C:mitochondrion"/>
    <property type="evidence" value="ECO:0007669"/>
    <property type="project" value="TreeGrafter"/>
</dbReference>
<evidence type="ECO:0000256" key="1">
    <source>
        <dbReference type="SAM" id="MobiDB-lite"/>
    </source>
</evidence>
<proteinExistence type="predicted"/>
<sequence>MSSPVDCDVSAKASAAACGCGSSSPEGLGGFIRTCSAFVKSSAFLGVVASENNGVDDNDEVGASAPSSSPSTDCDVSAPALGSSARDTPPFTPPVPCFNVAASPKTDGADTRFCRDSGTVSSSDDSLPLTSSFRADRSQSMADVAEAGTRTEGLRRLAAVVDRQLSGGAAGGATCFAFYKGGRRPRRPRRSPLTPEENSRLAQLERELAQQQPQAATEPTNDFHFDRGLGSSYSSFHRTRTDEAVPGESISQDDTPRRLDSKHVKSHLRYQVELLGDGVPGKSEDIAYRGEHDHRNSGKSGNGFKQHASDDGLSDLLDESLRAAEQWECNADRFRNQGEILDNITDEEMMSRARQVQLEESHESTSLKELLTKSGAQRVKATTGEWKGLVQQFEIGVDSDQCVGCGIPLQCGNPSQQGFVESAALQGVRALDGKPRCQRCASMRSGLIYRDGSVALGESATAAARETVAILRNALSVNATRHVTVVYMMDALDMHFERGLAELITSRREQRSAETRLYVALNKVDLLPPHSRKRLIMYVHRFIQSRAPSLRLKPRHVFLMSSRTGGGVNLFLSVLLDAAYRARSKVFFIGATNTGKSTFINRLSGFVATGGATPKKRQLLSTSVIPGTTLRPLRIDAGPGFNLYDTPGIVVRDALTSYLTASELKVAVPASLGPLRPLRIGAGYSLLLGPFVRIDVLAGRPFFFTPYLSKHVSVAVKRTHRLSAFLSKQPFGDSRVFYSSEAAPVQAEQQTIDWSSASGATAEESHDGGITDAPDIVAEEPVSMEPPNLIMPNDGREILGSIGDSSAGNAGGTISSTPPPTAVRHVHIIGDGWERATADLCIKGMGFVGLSGALKLLLRVETLQGVTVYMREPLMPFDGIPFRRRKLPRKPSD</sequence>
<feature type="compositionally biased region" description="Polar residues" evidence="1">
    <location>
        <begin position="65"/>
        <end position="74"/>
    </location>
</feature>
<dbReference type="Pfam" id="PF01926">
    <property type="entry name" value="MMR_HSR1"/>
    <property type="match status" value="1"/>
</dbReference>
<evidence type="ECO:0000313" key="3">
    <source>
        <dbReference type="EMBL" id="GIX63695.1"/>
    </source>
</evidence>
<name>A0AAV4LVE8_BABCB</name>
<feature type="region of interest" description="Disordered" evidence="1">
    <location>
        <begin position="749"/>
        <end position="773"/>
    </location>
</feature>
<feature type="compositionally biased region" description="Low complexity" evidence="1">
    <location>
        <begin position="121"/>
        <end position="131"/>
    </location>
</feature>
<organism evidence="3 4">
    <name type="scientific">Babesia caballi</name>
    <dbReference type="NCBI Taxonomy" id="5871"/>
    <lineage>
        <taxon>Eukaryota</taxon>
        <taxon>Sar</taxon>
        <taxon>Alveolata</taxon>
        <taxon>Apicomplexa</taxon>
        <taxon>Aconoidasida</taxon>
        <taxon>Piroplasmida</taxon>
        <taxon>Babesiidae</taxon>
        <taxon>Babesia</taxon>
    </lineage>
</organism>
<feature type="compositionally biased region" description="Polar residues" evidence="1">
    <location>
        <begin position="749"/>
        <end position="759"/>
    </location>
</feature>
<dbReference type="PANTHER" id="PTHR46434:SF1">
    <property type="entry name" value="GENETIC INTERACTOR OF PROHIBITINS 3, MITOCHONDRIAL"/>
    <property type="match status" value="1"/>
</dbReference>
<dbReference type="RefSeq" id="XP_067715764.1">
    <property type="nucleotide sequence ID" value="XM_067859663.1"/>
</dbReference>
<feature type="compositionally biased region" description="Basic and acidic residues" evidence="1">
    <location>
        <begin position="197"/>
        <end position="208"/>
    </location>
</feature>
<evidence type="ECO:0000259" key="2">
    <source>
        <dbReference type="Pfam" id="PF01926"/>
    </source>
</evidence>
<comment type="caution">
    <text evidence="3">The sequence shown here is derived from an EMBL/GenBank/DDBJ whole genome shotgun (WGS) entry which is preliminary data.</text>
</comment>
<dbReference type="InterPro" id="IPR006073">
    <property type="entry name" value="GTP-bd"/>
</dbReference>
<keyword evidence="4" id="KW-1185">Reference proteome</keyword>
<dbReference type="InterPro" id="IPR050896">
    <property type="entry name" value="Mito_lipid_metab_GTPase"/>
</dbReference>
<accession>A0AAV4LVE8</accession>
<feature type="region of interest" description="Disordered" evidence="1">
    <location>
        <begin position="106"/>
        <end position="131"/>
    </location>
</feature>
<dbReference type="Proteomes" id="UP001497744">
    <property type="component" value="Unassembled WGS sequence"/>
</dbReference>
<feature type="domain" description="G" evidence="2">
    <location>
        <begin position="585"/>
        <end position="651"/>
    </location>
</feature>
<dbReference type="AlphaFoldDB" id="A0AAV4LVE8"/>
<gene>
    <name evidence="3" type="ORF">BcabD6B2_31300</name>
</gene>
<protein>
    <submittedName>
        <fullName evidence="3">Ribosome biogenesis GTPase YqeH</fullName>
    </submittedName>
</protein>
<feature type="region of interest" description="Disordered" evidence="1">
    <location>
        <begin position="179"/>
        <end position="263"/>
    </location>
</feature>
<feature type="region of interest" description="Disordered" evidence="1">
    <location>
        <begin position="53"/>
        <end position="93"/>
    </location>
</feature>
<dbReference type="SUPFAM" id="SSF52540">
    <property type="entry name" value="P-loop containing nucleoside triphosphate hydrolases"/>
    <property type="match status" value="1"/>
</dbReference>
<dbReference type="Gene3D" id="3.40.50.300">
    <property type="entry name" value="P-loop containing nucleotide triphosphate hydrolases"/>
    <property type="match status" value="1"/>
</dbReference>
<feature type="compositionally biased region" description="Basic residues" evidence="1">
    <location>
        <begin position="181"/>
        <end position="190"/>
    </location>
</feature>
<dbReference type="EMBL" id="BPLF01000002">
    <property type="protein sequence ID" value="GIX63695.1"/>
    <property type="molecule type" value="Genomic_DNA"/>
</dbReference>
<feature type="region of interest" description="Disordered" evidence="1">
    <location>
        <begin position="291"/>
        <end position="311"/>
    </location>
</feature>
<dbReference type="PANTHER" id="PTHR46434">
    <property type="entry name" value="GENETIC INTERACTOR OF PROHIBITINS 3, MITOCHONDRIAL"/>
    <property type="match status" value="1"/>
</dbReference>
<evidence type="ECO:0000313" key="4">
    <source>
        <dbReference type="Proteomes" id="UP001497744"/>
    </source>
</evidence>